<dbReference type="SUPFAM" id="SSF46689">
    <property type="entry name" value="Homeodomain-like"/>
    <property type="match status" value="1"/>
</dbReference>
<comment type="caution">
    <text evidence="9">The sequence shown here is derived from an EMBL/GenBank/DDBJ whole genome shotgun (WGS) entry which is preliminary data.</text>
</comment>
<accession>A0A8S0T440</accession>
<gene>
    <name evidence="9" type="ORF">OLEA9_A050298</name>
</gene>
<evidence type="ECO:0000256" key="3">
    <source>
        <dbReference type="ARBA" id="ARBA00023015"/>
    </source>
</evidence>
<dbReference type="EMBL" id="CACTIH010005642">
    <property type="protein sequence ID" value="CAA2999601.1"/>
    <property type="molecule type" value="Genomic_DNA"/>
</dbReference>
<evidence type="ECO:0000313" key="9">
    <source>
        <dbReference type="EMBL" id="CAA2999601.1"/>
    </source>
</evidence>
<keyword evidence="4" id="KW-0804">Transcription</keyword>
<evidence type="ECO:0000259" key="7">
    <source>
        <dbReference type="PROSITE" id="PS50090"/>
    </source>
</evidence>
<proteinExistence type="predicted"/>
<evidence type="ECO:0000256" key="2">
    <source>
        <dbReference type="ARBA" id="ARBA00022473"/>
    </source>
</evidence>
<dbReference type="PROSITE" id="PS51293">
    <property type="entry name" value="SANT"/>
    <property type="match status" value="1"/>
</dbReference>
<dbReference type="PANTHER" id="PTHR44042">
    <property type="entry name" value="DUPLICATED HOMEODOMAIN-LIKE SUPERFAMILY PROTEIN-RELATED"/>
    <property type="match status" value="1"/>
</dbReference>
<feature type="compositionally biased region" description="Low complexity" evidence="6">
    <location>
        <begin position="71"/>
        <end position="80"/>
    </location>
</feature>
<name>A0A8S0T440_OLEEU</name>
<dbReference type="SMART" id="SM00717">
    <property type="entry name" value="SANT"/>
    <property type="match status" value="1"/>
</dbReference>
<evidence type="ECO:0000256" key="4">
    <source>
        <dbReference type="ARBA" id="ARBA00023163"/>
    </source>
</evidence>
<dbReference type="FunFam" id="1.10.10.60:FF:000154">
    <property type="entry name" value="Transcription factor SRM1"/>
    <property type="match status" value="1"/>
</dbReference>
<evidence type="ECO:0000256" key="5">
    <source>
        <dbReference type="ARBA" id="ARBA00023242"/>
    </source>
</evidence>
<dbReference type="GO" id="GO:0048262">
    <property type="term" value="P:determination of dorsal/ventral asymmetry"/>
    <property type="evidence" value="ECO:0007669"/>
    <property type="project" value="UniProtKB-ARBA"/>
</dbReference>
<organism evidence="9 10">
    <name type="scientific">Olea europaea subsp. europaea</name>
    <dbReference type="NCBI Taxonomy" id="158383"/>
    <lineage>
        <taxon>Eukaryota</taxon>
        <taxon>Viridiplantae</taxon>
        <taxon>Streptophyta</taxon>
        <taxon>Embryophyta</taxon>
        <taxon>Tracheophyta</taxon>
        <taxon>Spermatophyta</taxon>
        <taxon>Magnoliopsida</taxon>
        <taxon>eudicotyledons</taxon>
        <taxon>Gunneridae</taxon>
        <taxon>Pentapetalae</taxon>
        <taxon>asterids</taxon>
        <taxon>lamiids</taxon>
        <taxon>Lamiales</taxon>
        <taxon>Oleaceae</taxon>
        <taxon>Oleeae</taxon>
        <taxon>Olea</taxon>
    </lineage>
</organism>
<dbReference type="AlphaFoldDB" id="A0A8S0T440"/>
<feature type="non-terminal residue" evidence="9">
    <location>
        <position position="1"/>
    </location>
</feature>
<keyword evidence="3" id="KW-0805">Transcription regulation</keyword>
<keyword evidence="5" id="KW-0539">Nucleus</keyword>
<dbReference type="Gramene" id="OE9A050298T1">
    <property type="protein sequence ID" value="OE9A050298C1"/>
    <property type="gene ID" value="OE9A050298"/>
</dbReference>
<reference evidence="9 10" key="1">
    <citation type="submission" date="2019-12" db="EMBL/GenBank/DDBJ databases">
        <authorList>
            <person name="Alioto T."/>
            <person name="Alioto T."/>
            <person name="Gomez Garrido J."/>
        </authorList>
    </citation>
    <scope>NUCLEOTIDE SEQUENCE [LARGE SCALE GENOMIC DNA]</scope>
</reference>
<dbReference type="PROSITE" id="PS50090">
    <property type="entry name" value="MYB_LIKE"/>
    <property type="match status" value="1"/>
</dbReference>
<feature type="compositionally biased region" description="Basic and acidic residues" evidence="6">
    <location>
        <begin position="99"/>
        <end position="119"/>
    </location>
</feature>
<evidence type="ECO:0000313" key="10">
    <source>
        <dbReference type="Proteomes" id="UP000594638"/>
    </source>
</evidence>
<dbReference type="InterPro" id="IPR009057">
    <property type="entry name" value="Homeodomain-like_sf"/>
</dbReference>
<evidence type="ECO:0000256" key="1">
    <source>
        <dbReference type="ARBA" id="ARBA00004123"/>
    </source>
</evidence>
<feature type="domain" description="Myb-like" evidence="7">
    <location>
        <begin position="3"/>
        <end position="57"/>
    </location>
</feature>
<dbReference type="GO" id="GO:0009908">
    <property type="term" value="P:flower development"/>
    <property type="evidence" value="ECO:0007669"/>
    <property type="project" value="UniProtKB-ARBA"/>
</dbReference>
<dbReference type="GO" id="GO:0005634">
    <property type="term" value="C:nucleus"/>
    <property type="evidence" value="ECO:0007669"/>
    <property type="project" value="UniProtKB-SubCell"/>
</dbReference>
<comment type="subcellular location">
    <subcellularLocation>
        <location evidence="1">Nucleus</location>
    </subcellularLocation>
</comment>
<dbReference type="Proteomes" id="UP000594638">
    <property type="component" value="Unassembled WGS sequence"/>
</dbReference>
<sequence length="233" mass="25758">MPTDESSSSMWSREQDRQFEKALATYPEDCSDRWEKIAADVPGKSLEEVKHHHDLLVDDVDRIESGCVPLSSYNSSSDGSTNHAGDEETGKKGGSFGHLNRDSNHGGKGSKSDQERRKGIAWTEEEHRAVIEWSSWTSLGDSSSEVRTNLTYSTEIASFHLASIKTNHFYAITSSNGRWHWSAVTGSSRAPFWSIGPSPSSLCGPTSHTRPFSIQLLKMIKGSVNLQATNKKK</sequence>
<keyword evidence="2" id="KW-0217">Developmental protein</keyword>
<evidence type="ECO:0000256" key="6">
    <source>
        <dbReference type="SAM" id="MobiDB-lite"/>
    </source>
</evidence>
<dbReference type="Pfam" id="PF00249">
    <property type="entry name" value="Myb_DNA-binding"/>
    <property type="match status" value="1"/>
</dbReference>
<dbReference type="InterPro" id="IPR017884">
    <property type="entry name" value="SANT_dom"/>
</dbReference>
<evidence type="ECO:0000259" key="8">
    <source>
        <dbReference type="PROSITE" id="PS51293"/>
    </source>
</evidence>
<dbReference type="PANTHER" id="PTHR44042:SF66">
    <property type="entry name" value="MYB FAMILY TRANSCRIPTION FACTOR"/>
    <property type="match status" value="1"/>
</dbReference>
<protein>
    <submittedName>
        <fullName evidence="9">Transcription factor SRM1</fullName>
    </submittedName>
</protein>
<feature type="domain" description="SANT" evidence="8">
    <location>
        <begin position="6"/>
        <end position="52"/>
    </location>
</feature>
<dbReference type="CDD" id="cd00167">
    <property type="entry name" value="SANT"/>
    <property type="match status" value="1"/>
</dbReference>
<dbReference type="OrthoDB" id="118550at2759"/>
<keyword evidence="10" id="KW-1185">Reference proteome</keyword>
<dbReference type="Gene3D" id="1.10.10.60">
    <property type="entry name" value="Homeodomain-like"/>
    <property type="match status" value="1"/>
</dbReference>
<dbReference type="InterPro" id="IPR001005">
    <property type="entry name" value="SANT/Myb"/>
</dbReference>
<feature type="region of interest" description="Disordered" evidence="6">
    <location>
        <begin position="70"/>
        <end position="119"/>
    </location>
</feature>